<sequence>MTEGDRSLLACSLLVVVLVLFYPAFFLGQVLAPQAALWSYPPWSELGGPNPSLHQPTNRLAFSLAPRLALIQREGAAVALWNPYIGGGRIGWLGMAADGYGPFSVLAALFARDVQHFQALALCVVIFSFAGMFHLARRYLAPCPAVVSALVYTLSGPVVSAWLDVPGTVAVVVPWLLVFTLDLPRWGAVAGAALCAALLWVSGGYGLPWLVLPLLVGLLRSSHRVATMTAAFLAVVAGLALAFPSLFLAYFGGESPGFWWLEGRPLAAASPSDLLAGNISAFGADRPWVFFGWPVVLLAVVGVVSKSKVRALAVGLAFLGAVAAFAPTALLPVFFASFRPTLALALGLALLAGVGSERLLARTPGSWQPVVSGLVALAVLLRALPAASLWLPWHSRERAQLQWETPAVQGFQPGDLVLPLVTLFPADSAAMAGLADVRARSFWGEPKLRRLLAPAPDGSLHFSRLSDTMLAKLGVRWLLEPRELSLVSGELFSRLILAESQGQNSRFPVTVPEGATRLGLRAPAPPSFVHLLQGDQRWVLKSDGALAQEAEGWWWWLVPEGVKPGQAWLVLASPRPTWGREFQLAWDCSGWELAHEASSLRLWRQRWALPLAFFEGEAKEASSVELVVATPQKLVVQTESPTGQRLGIRWKFRPHIQRAFLDGKPAAMQPGFFPWSAVEVPAGSHRITVKASLPLAVWLGPLAALAILAGVRKVRL</sequence>
<feature type="transmembrane region" description="Helical" evidence="1">
    <location>
        <begin position="7"/>
        <end position="32"/>
    </location>
</feature>
<evidence type="ECO:0000313" key="3">
    <source>
        <dbReference type="Proteomes" id="UP000027284"/>
    </source>
</evidence>
<name>A0A062XKZ9_9BACT</name>
<organism evidence="2 3">
    <name type="scientific">Thermoanaerobaculum aquaticum</name>
    <dbReference type="NCBI Taxonomy" id="1312852"/>
    <lineage>
        <taxon>Bacteria</taxon>
        <taxon>Pseudomonadati</taxon>
        <taxon>Acidobacteriota</taxon>
        <taxon>Thermoanaerobaculia</taxon>
        <taxon>Thermoanaerobaculales</taxon>
        <taxon>Thermoanaerobaculaceae</taxon>
        <taxon>Thermoanaerobaculum</taxon>
    </lineage>
</organism>
<dbReference type="RefSeq" id="WP_038050037.1">
    <property type="nucleotide sequence ID" value="NZ_JMFG01000025.1"/>
</dbReference>
<evidence type="ECO:0008006" key="4">
    <source>
        <dbReference type="Google" id="ProtNLM"/>
    </source>
</evidence>
<feature type="transmembrane region" description="Helical" evidence="1">
    <location>
        <begin position="228"/>
        <end position="251"/>
    </location>
</feature>
<evidence type="ECO:0000313" key="2">
    <source>
        <dbReference type="EMBL" id="KDA53227.1"/>
    </source>
</evidence>
<dbReference type="EMBL" id="JMFG01000025">
    <property type="protein sequence ID" value="KDA53227.1"/>
    <property type="molecule type" value="Genomic_DNA"/>
</dbReference>
<evidence type="ECO:0000256" key="1">
    <source>
        <dbReference type="SAM" id="Phobius"/>
    </source>
</evidence>
<keyword evidence="1" id="KW-1133">Transmembrane helix</keyword>
<feature type="transmembrane region" description="Helical" evidence="1">
    <location>
        <begin position="183"/>
        <end position="216"/>
    </location>
</feature>
<keyword evidence="1" id="KW-0812">Transmembrane</keyword>
<keyword evidence="3" id="KW-1185">Reference proteome</keyword>
<gene>
    <name evidence="2" type="ORF">EG19_06995</name>
</gene>
<proteinExistence type="predicted"/>
<protein>
    <recommendedName>
        <fullName evidence="4">YfhO family protein</fullName>
    </recommendedName>
</protein>
<accession>A0A062XKZ9</accession>
<feature type="transmembrane region" description="Helical" evidence="1">
    <location>
        <begin position="312"/>
        <end position="335"/>
    </location>
</feature>
<feature type="transmembrane region" description="Helical" evidence="1">
    <location>
        <begin position="117"/>
        <end position="136"/>
    </location>
</feature>
<dbReference type="STRING" id="1312852.EG19_06995"/>
<dbReference type="AlphaFoldDB" id="A0A062XKZ9"/>
<feature type="transmembrane region" description="Helical" evidence="1">
    <location>
        <begin position="288"/>
        <end position="305"/>
    </location>
</feature>
<dbReference type="Proteomes" id="UP000027284">
    <property type="component" value="Unassembled WGS sequence"/>
</dbReference>
<comment type="caution">
    <text evidence="2">The sequence shown here is derived from an EMBL/GenBank/DDBJ whole genome shotgun (WGS) entry which is preliminary data.</text>
</comment>
<reference evidence="2 3" key="1">
    <citation type="submission" date="2014-04" db="EMBL/GenBank/DDBJ databases">
        <title>The Genome Sequence of Thermoanaerobaculum aquaticum MP-01, The First Cultivated Group 23 Acidobacterium.</title>
        <authorList>
            <person name="Stamps B.W."/>
            <person name="Losey N.A."/>
            <person name="Lawson P.A."/>
            <person name="Stevenson B.S."/>
        </authorList>
    </citation>
    <scope>NUCLEOTIDE SEQUENCE [LARGE SCALE GENOMIC DNA]</scope>
    <source>
        <strain evidence="2 3">MP-01</strain>
    </source>
</reference>
<keyword evidence="1" id="KW-0472">Membrane</keyword>